<comment type="caution">
    <text evidence="1">The sequence shown here is derived from an EMBL/GenBank/DDBJ whole genome shotgun (WGS) entry which is preliminary data.</text>
</comment>
<accession>A0A822MZK1</accession>
<evidence type="ECO:0000313" key="1">
    <source>
        <dbReference type="EMBL" id="CDT29747.1"/>
    </source>
</evidence>
<dbReference type="EMBL" id="CCJV01000083">
    <property type="protein sequence ID" value="CDT29747.1"/>
    <property type="molecule type" value="Genomic_DNA"/>
</dbReference>
<sequence>MGILMSFTESGLLLYVTGNVGVDVTGNFTALSMRRITSLTLVKRLLSIREM</sequence>
<gene>
    <name evidence="1" type="ORF">VCR5J5_240074</name>
</gene>
<dbReference type="Proteomes" id="UP000049495">
    <property type="component" value="Unassembled WGS sequence"/>
</dbReference>
<dbReference type="AlphaFoldDB" id="A0A822MZK1"/>
<evidence type="ECO:0000313" key="2">
    <source>
        <dbReference type="Proteomes" id="UP000049495"/>
    </source>
</evidence>
<organism evidence="1 2">
    <name type="scientific">Vibrio crassostreae</name>
    <dbReference type="NCBI Taxonomy" id="246167"/>
    <lineage>
        <taxon>Bacteria</taxon>
        <taxon>Pseudomonadati</taxon>
        <taxon>Pseudomonadota</taxon>
        <taxon>Gammaproteobacteria</taxon>
        <taxon>Vibrionales</taxon>
        <taxon>Vibrionaceae</taxon>
        <taxon>Vibrio</taxon>
    </lineage>
</organism>
<reference evidence="2" key="1">
    <citation type="submission" date="2014-06" db="EMBL/GenBank/DDBJ databases">
        <authorList>
            <person name="Le Roux Frederique"/>
        </authorList>
    </citation>
    <scope>NUCLEOTIDE SEQUENCE [LARGE SCALE GENOMIC DNA]</scope>
    <source>
        <strain evidence="2">J5-5</strain>
    </source>
</reference>
<protein>
    <submittedName>
        <fullName evidence="1">Uncharacterized protein</fullName>
    </submittedName>
</protein>
<proteinExistence type="predicted"/>
<name>A0A822MZK1_9VIBR</name>